<accession>E3M3Y6</accession>
<dbReference type="HOGENOM" id="CLU_1462547_0_0_1"/>
<dbReference type="PANTHER" id="PTHR21503:SF8">
    <property type="entry name" value="F-BOX ASSOCIATED DOMAIN-CONTAINING PROTEIN-RELATED"/>
    <property type="match status" value="1"/>
</dbReference>
<organism evidence="2">
    <name type="scientific">Caenorhabditis remanei</name>
    <name type="common">Caenorhabditis vulgaris</name>
    <dbReference type="NCBI Taxonomy" id="31234"/>
    <lineage>
        <taxon>Eukaryota</taxon>
        <taxon>Metazoa</taxon>
        <taxon>Ecdysozoa</taxon>
        <taxon>Nematoda</taxon>
        <taxon>Chromadorea</taxon>
        <taxon>Rhabditida</taxon>
        <taxon>Rhabditina</taxon>
        <taxon>Rhabditomorpha</taxon>
        <taxon>Rhabditoidea</taxon>
        <taxon>Rhabditidae</taxon>
        <taxon>Peloderinae</taxon>
        <taxon>Caenorhabditis</taxon>
    </lineage>
</organism>
<dbReference type="OrthoDB" id="10668205at2759"/>
<dbReference type="Proteomes" id="UP000008281">
    <property type="component" value="Unassembled WGS sequence"/>
</dbReference>
<sequence>MKLFSLPYLAYSRIITSMNPIEIESKVEGQVSTSLNIFRSDRLIVYKPYWITRENFLGFNGKFLCFVHTNTTVDIELVIEFIKQWKNGNNTKLAALLMSEVPQEVINRDRFISEFDAKPWDPKRRERCYIYEKEITDKEDVVSDLSEGLDFERDDGLLATINIIPPHTLFQFFVWHKRFTVAE</sequence>
<name>E3M3Y6_CAERE</name>
<dbReference type="InParanoid" id="E3M3Y6"/>
<keyword evidence="2" id="KW-1185">Reference proteome</keyword>
<proteinExistence type="predicted"/>
<dbReference type="PANTHER" id="PTHR21503">
    <property type="entry name" value="F-BOX-CONTAINING HYPOTHETICAL PROTEIN C.ELEGANS"/>
    <property type="match status" value="1"/>
</dbReference>
<evidence type="ECO:0000313" key="2">
    <source>
        <dbReference type="Proteomes" id="UP000008281"/>
    </source>
</evidence>
<protein>
    <recommendedName>
        <fullName evidence="3">F-box associated domain-containing protein</fullName>
    </recommendedName>
</protein>
<dbReference type="EMBL" id="DS268423">
    <property type="protein sequence ID" value="EFO90521.1"/>
    <property type="molecule type" value="Genomic_DNA"/>
</dbReference>
<dbReference type="AlphaFoldDB" id="E3M3Y6"/>
<gene>
    <name evidence="1" type="ORF">CRE_08197</name>
</gene>
<reference evidence="1" key="1">
    <citation type="submission" date="2007-07" db="EMBL/GenBank/DDBJ databases">
        <title>PCAP assembly of the Caenorhabditis remanei genome.</title>
        <authorList>
            <consortium name="The Caenorhabditis remanei Sequencing Consortium"/>
            <person name="Wilson R.K."/>
        </authorList>
    </citation>
    <scope>NUCLEOTIDE SEQUENCE [LARGE SCALE GENOMIC DNA]</scope>
    <source>
        <strain evidence="1">PB4641</strain>
    </source>
</reference>
<evidence type="ECO:0008006" key="3">
    <source>
        <dbReference type="Google" id="ProtNLM"/>
    </source>
</evidence>
<evidence type="ECO:0000313" key="1">
    <source>
        <dbReference type="EMBL" id="EFO90521.1"/>
    </source>
</evidence>